<dbReference type="InterPro" id="IPR011258">
    <property type="entry name" value="BPG-indep_PGM_N"/>
</dbReference>
<feature type="domain" description="Metalloenzyme" evidence="11">
    <location>
        <begin position="3"/>
        <end position="497"/>
    </location>
</feature>
<dbReference type="EC" id="5.4.2.12" evidence="5"/>
<keyword evidence="9 13" id="KW-0413">Isomerase</keyword>
<dbReference type="NCBIfam" id="TIGR01307">
    <property type="entry name" value="pgm_bpd_ind"/>
    <property type="match status" value="1"/>
</dbReference>
<dbReference type="Gene3D" id="3.40.1450.10">
    <property type="entry name" value="BPG-independent phosphoglycerate mutase, domain B"/>
    <property type="match status" value="1"/>
</dbReference>
<reference evidence="13" key="1">
    <citation type="submission" date="2018-06" db="EMBL/GenBank/DDBJ databases">
        <authorList>
            <person name="Zhirakovskaya E."/>
        </authorList>
    </citation>
    <scope>NUCLEOTIDE SEQUENCE</scope>
</reference>
<comment type="similarity">
    <text evidence="4">Belongs to the BPG-independent phosphoglycerate mutase family.</text>
</comment>
<accession>A0A3B1BUW2</accession>
<dbReference type="PIRSF" id="PIRSF001492">
    <property type="entry name" value="IPGAM"/>
    <property type="match status" value="1"/>
</dbReference>
<evidence type="ECO:0000256" key="7">
    <source>
        <dbReference type="ARBA" id="ARBA00023152"/>
    </source>
</evidence>
<sequence length="515" mass="55851">MAKPVVLLILDGWGVSDKQEGNAISAGETPVFDRLNKAKPPIRIAASGEEVGLPAGIMGNSEVGHLSIGAGRVMYQNLLRISNSIADGSFFENKAITNAFERAAKNNSALHLLGLLSDGGVHSDIKHIVALIELAQQKGLTKVFIHPFMDGRDTPPDSGLGYIRQLEAEIKRIGVGAIATVAGRFYAMDRDKRWERVERAYNLLTSGEGSTCGSAEEAIKANYENKVTDEFVEPSVITNGEGKPLGLIADGDEVLTFNFRADRMREIVRALYDPSFTAFARKTAPRVNVTCMAEYDESYGLPLAFAPQVPDKGLGETLSAHGLTQLRTAETEKYAHVTFFFNGGVELPFKNEERKLVSSPRVRTYDLKPEMSCAEVTDIVVSAIKNRSYDVIIANLANGDMVGHTGIWEAAIKAVGVIDTAVGRIIEAAQEAEAQLLITADHGNIETMFDETGKPMTAHTTNLVPFYYLGNDSFKLTGNGGCLADIAPTMLHLLGLEQPEEMTGKSLLTRNRVFG</sequence>
<dbReference type="PANTHER" id="PTHR31637:SF0">
    <property type="entry name" value="2,3-BISPHOSPHOGLYCERATE-INDEPENDENT PHOSPHOGLYCERATE MUTASE"/>
    <property type="match status" value="1"/>
</dbReference>
<evidence type="ECO:0000256" key="6">
    <source>
        <dbReference type="ARBA" id="ARBA00022723"/>
    </source>
</evidence>
<feature type="domain" description="BPG-independent PGAM N-terminal" evidence="12">
    <location>
        <begin position="81"/>
        <end position="297"/>
    </location>
</feature>
<dbReference type="EMBL" id="UOGC01000133">
    <property type="protein sequence ID" value="VAX22096.1"/>
    <property type="molecule type" value="Genomic_DNA"/>
</dbReference>
<evidence type="ECO:0000313" key="13">
    <source>
        <dbReference type="EMBL" id="VAX22096.1"/>
    </source>
</evidence>
<dbReference type="GO" id="GO:0030145">
    <property type="term" value="F:manganese ion binding"/>
    <property type="evidence" value="ECO:0007669"/>
    <property type="project" value="InterPro"/>
</dbReference>
<dbReference type="UniPathway" id="UPA00109">
    <property type="reaction ID" value="UER00186"/>
</dbReference>
<comment type="pathway">
    <text evidence="3">Carbohydrate degradation; glycolysis; pyruvate from D-glyceraldehyde 3-phosphate: step 3/5.</text>
</comment>
<dbReference type="Pfam" id="PF01676">
    <property type="entry name" value="Metalloenzyme"/>
    <property type="match status" value="1"/>
</dbReference>
<comment type="cofactor">
    <cofactor evidence="2">
        <name>Mn(2+)</name>
        <dbReference type="ChEBI" id="CHEBI:29035"/>
    </cofactor>
</comment>
<dbReference type="GO" id="GO:0005829">
    <property type="term" value="C:cytosol"/>
    <property type="evidence" value="ECO:0007669"/>
    <property type="project" value="TreeGrafter"/>
</dbReference>
<comment type="catalytic activity">
    <reaction evidence="1">
        <text>(2R)-2-phosphoglycerate = (2R)-3-phosphoglycerate</text>
        <dbReference type="Rhea" id="RHEA:15901"/>
        <dbReference type="ChEBI" id="CHEBI:58272"/>
        <dbReference type="ChEBI" id="CHEBI:58289"/>
        <dbReference type="EC" id="5.4.2.12"/>
    </reaction>
</comment>
<dbReference type="InterPro" id="IPR006124">
    <property type="entry name" value="Metalloenzyme"/>
</dbReference>
<dbReference type="InterPro" id="IPR036646">
    <property type="entry name" value="PGAM_B_sf"/>
</dbReference>
<protein>
    <recommendedName>
        <fullName evidence="10">2,3-bisphosphoglycerate-independent phosphoglycerate mutase</fullName>
        <ecNumber evidence="5">5.4.2.12</ecNumber>
    </recommendedName>
</protein>
<evidence type="ECO:0000256" key="9">
    <source>
        <dbReference type="ARBA" id="ARBA00023235"/>
    </source>
</evidence>
<evidence type="ECO:0000259" key="12">
    <source>
        <dbReference type="Pfam" id="PF06415"/>
    </source>
</evidence>
<keyword evidence="6" id="KW-0479">Metal-binding</keyword>
<dbReference type="SUPFAM" id="SSF64158">
    <property type="entry name" value="2,3-Bisphosphoglycerate-independent phosphoglycerate mutase, substrate-binding domain"/>
    <property type="match status" value="1"/>
</dbReference>
<dbReference type="GO" id="GO:0004619">
    <property type="term" value="F:phosphoglycerate mutase activity"/>
    <property type="evidence" value="ECO:0007669"/>
    <property type="project" value="UniProtKB-EC"/>
</dbReference>
<evidence type="ECO:0000256" key="1">
    <source>
        <dbReference type="ARBA" id="ARBA00000370"/>
    </source>
</evidence>
<evidence type="ECO:0000256" key="5">
    <source>
        <dbReference type="ARBA" id="ARBA00012026"/>
    </source>
</evidence>
<dbReference type="InterPro" id="IPR017850">
    <property type="entry name" value="Alkaline_phosphatase_core_sf"/>
</dbReference>
<organism evidence="13">
    <name type="scientific">hydrothermal vent metagenome</name>
    <dbReference type="NCBI Taxonomy" id="652676"/>
    <lineage>
        <taxon>unclassified sequences</taxon>
        <taxon>metagenomes</taxon>
        <taxon>ecological metagenomes</taxon>
    </lineage>
</organism>
<keyword evidence="8" id="KW-0464">Manganese</keyword>
<evidence type="ECO:0000256" key="8">
    <source>
        <dbReference type="ARBA" id="ARBA00023211"/>
    </source>
</evidence>
<dbReference type="FunFam" id="3.40.1450.10:FF:000001">
    <property type="entry name" value="2,3-bisphosphoglycerate-independent phosphoglycerate mutase"/>
    <property type="match status" value="1"/>
</dbReference>
<gene>
    <name evidence="13" type="ORF">MNBD_NITROSPINAE01-977</name>
</gene>
<evidence type="ECO:0000256" key="10">
    <source>
        <dbReference type="ARBA" id="ARBA00071648"/>
    </source>
</evidence>
<dbReference type="AlphaFoldDB" id="A0A3B1BUW2"/>
<evidence type="ECO:0000256" key="3">
    <source>
        <dbReference type="ARBA" id="ARBA00004798"/>
    </source>
</evidence>
<dbReference type="GO" id="GO:0006096">
    <property type="term" value="P:glycolytic process"/>
    <property type="evidence" value="ECO:0007669"/>
    <property type="project" value="UniProtKB-UniPathway"/>
</dbReference>
<dbReference type="Pfam" id="PF06415">
    <property type="entry name" value="iPGM_N"/>
    <property type="match status" value="1"/>
</dbReference>
<dbReference type="GO" id="GO:0006007">
    <property type="term" value="P:glucose catabolic process"/>
    <property type="evidence" value="ECO:0007669"/>
    <property type="project" value="InterPro"/>
</dbReference>
<proteinExistence type="inferred from homology"/>
<evidence type="ECO:0000256" key="2">
    <source>
        <dbReference type="ARBA" id="ARBA00001936"/>
    </source>
</evidence>
<dbReference type="CDD" id="cd16010">
    <property type="entry name" value="iPGM"/>
    <property type="match status" value="1"/>
</dbReference>
<evidence type="ECO:0000256" key="4">
    <source>
        <dbReference type="ARBA" id="ARBA00008819"/>
    </source>
</evidence>
<dbReference type="PANTHER" id="PTHR31637">
    <property type="entry name" value="2,3-BISPHOSPHOGLYCERATE-INDEPENDENT PHOSPHOGLYCERATE MUTASE"/>
    <property type="match status" value="1"/>
</dbReference>
<name>A0A3B1BUW2_9ZZZZ</name>
<evidence type="ECO:0000259" key="11">
    <source>
        <dbReference type="Pfam" id="PF01676"/>
    </source>
</evidence>
<keyword evidence="7" id="KW-0324">Glycolysis</keyword>
<dbReference type="Gene3D" id="3.40.720.10">
    <property type="entry name" value="Alkaline Phosphatase, subunit A"/>
    <property type="match status" value="1"/>
</dbReference>
<dbReference type="HAMAP" id="MF_01038">
    <property type="entry name" value="GpmI"/>
    <property type="match status" value="1"/>
</dbReference>
<dbReference type="SUPFAM" id="SSF53649">
    <property type="entry name" value="Alkaline phosphatase-like"/>
    <property type="match status" value="1"/>
</dbReference>
<dbReference type="InterPro" id="IPR005995">
    <property type="entry name" value="Pgm_bpd_ind"/>
</dbReference>